<dbReference type="KEGG" id="thu:AC731_006420"/>
<accession>A0A127K3S3</accession>
<gene>
    <name evidence="1" type="ORF">AC731_006420</name>
</gene>
<evidence type="ECO:0000313" key="1">
    <source>
        <dbReference type="EMBL" id="AMO36606.1"/>
    </source>
</evidence>
<sequence>MDDLTIDRGAEGCVRTYYGAVLSQHNVSRREVHATAAHLIGVGEQDAHEILHINEQPYPWLFKIGVF</sequence>
<reference evidence="2" key="1">
    <citation type="submission" date="2016-03" db="EMBL/GenBank/DDBJ databases">
        <authorList>
            <person name="Ma C."/>
            <person name="Zhou S."/>
            <person name="Yang G."/>
        </authorList>
    </citation>
    <scope>NUCLEOTIDE SEQUENCE [LARGE SCALE GENOMIC DNA]</scope>
    <source>
        <strain evidence="2">SgZ-1</strain>
    </source>
</reference>
<keyword evidence="2" id="KW-1185">Reference proteome</keyword>
<dbReference type="EMBL" id="CP014646">
    <property type="protein sequence ID" value="AMO36606.1"/>
    <property type="molecule type" value="Genomic_DNA"/>
</dbReference>
<proteinExistence type="predicted"/>
<dbReference type="STRING" id="1134435.AC731_006420"/>
<dbReference type="AlphaFoldDB" id="A0A127K3S3"/>
<name>A0A127K3S3_9RHOO</name>
<evidence type="ECO:0000313" key="2">
    <source>
        <dbReference type="Proteomes" id="UP000036902"/>
    </source>
</evidence>
<dbReference type="RefSeq" id="WP_048704188.1">
    <property type="nucleotide sequence ID" value="NZ_CP014646.1"/>
</dbReference>
<protein>
    <submittedName>
        <fullName evidence="1">Uncharacterized protein</fullName>
    </submittedName>
</protein>
<dbReference type="Proteomes" id="UP000036902">
    <property type="component" value="Chromosome"/>
</dbReference>
<organism evidence="1 2">
    <name type="scientific">Thauera humireducens</name>
    <dbReference type="NCBI Taxonomy" id="1134435"/>
    <lineage>
        <taxon>Bacteria</taxon>
        <taxon>Pseudomonadati</taxon>
        <taxon>Pseudomonadota</taxon>
        <taxon>Betaproteobacteria</taxon>
        <taxon>Rhodocyclales</taxon>
        <taxon>Zoogloeaceae</taxon>
        <taxon>Thauera</taxon>
    </lineage>
</organism>